<name>A0AAN6Q8G1_9PEZI</name>
<keyword evidence="3" id="KW-1185">Reference proteome</keyword>
<evidence type="ECO:0000313" key="3">
    <source>
        <dbReference type="Proteomes" id="UP001305647"/>
    </source>
</evidence>
<protein>
    <recommendedName>
        <fullName evidence="1">N-acetyltransferase domain-containing protein</fullName>
    </recommendedName>
</protein>
<dbReference type="CDD" id="cd04301">
    <property type="entry name" value="NAT_SF"/>
    <property type="match status" value="1"/>
</dbReference>
<dbReference type="Pfam" id="PF00583">
    <property type="entry name" value="Acetyltransf_1"/>
    <property type="match status" value="1"/>
</dbReference>
<dbReference type="PANTHER" id="PTHR20958">
    <property type="entry name" value="GLYCINE N-ACYLTRANSFERASE-LIKE PROTEIN"/>
    <property type="match status" value="1"/>
</dbReference>
<reference evidence="2" key="2">
    <citation type="submission" date="2023-05" db="EMBL/GenBank/DDBJ databases">
        <authorList>
            <consortium name="Lawrence Berkeley National Laboratory"/>
            <person name="Steindorff A."/>
            <person name="Hensen N."/>
            <person name="Bonometti L."/>
            <person name="Westerberg I."/>
            <person name="Brannstrom I.O."/>
            <person name="Guillou S."/>
            <person name="Cros-Aarteil S."/>
            <person name="Calhoun S."/>
            <person name="Haridas S."/>
            <person name="Kuo A."/>
            <person name="Mondo S."/>
            <person name="Pangilinan J."/>
            <person name="Riley R."/>
            <person name="Labutti K."/>
            <person name="Andreopoulos B."/>
            <person name="Lipzen A."/>
            <person name="Chen C."/>
            <person name="Yanf M."/>
            <person name="Daum C."/>
            <person name="Ng V."/>
            <person name="Clum A."/>
            <person name="Ohm R."/>
            <person name="Martin F."/>
            <person name="Silar P."/>
            <person name="Natvig D."/>
            <person name="Lalanne C."/>
            <person name="Gautier V."/>
            <person name="Ament-Velasquez S.L."/>
            <person name="Kruys A."/>
            <person name="Hutchinson M.I."/>
            <person name="Powell A.J."/>
            <person name="Barry K."/>
            <person name="Miller A.N."/>
            <person name="Grigoriev I.V."/>
            <person name="Debuchy R."/>
            <person name="Gladieux P."/>
            <person name="Thoren M.H."/>
            <person name="Johannesson H."/>
        </authorList>
    </citation>
    <scope>NUCLEOTIDE SEQUENCE</scope>
    <source>
        <strain evidence="2">CBS 757.83</strain>
    </source>
</reference>
<proteinExistence type="predicted"/>
<dbReference type="SUPFAM" id="SSF55729">
    <property type="entry name" value="Acyl-CoA N-acyltransferases (Nat)"/>
    <property type="match status" value="1"/>
</dbReference>
<dbReference type="GO" id="GO:0016747">
    <property type="term" value="F:acyltransferase activity, transferring groups other than amino-acyl groups"/>
    <property type="evidence" value="ECO:0007669"/>
    <property type="project" value="InterPro"/>
</dbReference>
<evidence type="ECO:0000313" key="2">
    <source>
        <dbReference type="EMBL" id="KAK4105513.1"/>
    </source>
</evidence>
<dbReference type="EMBL" id="MU863625">
    <property type="protein sequence ID" value="KAK4105513.1"/>
    <property type="molecule type" value="Genomic_DNA"/>
</dbReference>
<dbReference type="InterPro" id="IPR053225">
    <property type="entry name" value="Acyl-CoA_N-acyltransferase"/>
</dbReference>
<feature type="domain" description="N-acetyltransferase" evidence="1">
    <location>
        <begin position="278"/>
        <end position="354"/>
    </location>
</feature>
<organism evidence="2 3">
    <name type="scientific">Parathielavia hyrcaniae</name>
    <dbReference type="NCBI Taxonomy" id="113614"/>
    <lineage>
        <taxon>Eukaryota</taxon>
        <taxon>Fungi</taxon>
        <taxon>Dikarya</taxon>
        <taxon>Ascomycota</taxon>
        <taxon>Pezizomycotina</taxon>
        <taxon>Sordariomycetes</taxon>
        <taxon>Sordariomycetidae</taxon>
        <taxon>Sordariales</taxon>
        <taxon>Chaetomiaceae</taxon>
        <taxon>Parathielavia</taxon>
    </lineage>
</organism>
<dbReference type="Proteomes" id="UP001305647">
    <property type="component" value="Unassembled WGS sequence"/>
</dbReference>
<reference evidence="2" key="1">
    <citation type="journal article" date="2023" name="Mol. Phylogenet. Evol.">
        <title>Genome-scale phylogeny and comparative genomics of the fungal order Sordariales.</title>
        <authorList>
            <person name="Hensen N."/>
            <person name="Bonometti L."/>
            <person name="Westerberg I."/>
            <person name="Brannstrom I.O."/>
            <person name="Guillou S."/>
            <person name="Cros-Aarteil S."/>
            <person name="Calhoun S."/>
            <person name="Haridas S."/>
            <person name="Kuo A."/>
            <person name="Mondo S."/>
            <person name="Pangilinan J."/>
            <person name="Riley R."/>
            <person name="LaButti K."/>
            <person name="Andreopoulos B."/>
            <person name="Lipzen A."/>
            <person name="Chen C."/>
            <person name="Yan M."/>
            <person name="Daum C."/>
            <person name="Ng V."/>
            <person name="Clum A."/>
            <person name="Steindorff A."/>
            <person name="Ohm R.A."/>
            <person name="Martin F."/>
            <person name="Silar P."/>
            <person name="Natvig D.O."/>
            <person name="Lalanne C."/>
            <person name="Gautier V."/>
            <person name="Ament-Velasquez S.L."/>
            <person name="Kruys A."/>
            <person name="Hutchinson M.I."/>
            <person name="Powell A.J."/>
            <person name="Barry K."/>
            <person name="Miller A.N."/>
            <person name="Grigoriev I.V."/>
            <person name="Debuchy R."/>
            <person name="Gladieux P."/>
            <person name="Hiltunen Thoren M."/>
            <person name="Johannesson H."/>
        </authorList>
    </citation>
    <scope>NUCLEOTIDE SEQUENCE</scope>
    <source>
        <strain evidence="2">CBS 757.83</strain>
    </source>
</reference>
<dbReference type="AlphaFoldDB" id="A0AAN6Q8G1"/>
<dbReference type="InterPro" id="IPR000182">
    <property type="entry name" value="GNAT_dom"/>
</dbReference>
<gene>
    <name evidence="2" type="ORF">N658DRAFT_417269</name>
</gene>
<sequence>MTPNITIEDTPTPSGPLLGLLKSHLPHSLPVLRRLQFALNFPGGRTPQTHVLYAHYPRNDTDDDDHHHHHFAAGCLDLSRGPETQLWIYSSLERTVNNNNNHRLKSNSLFIENGYSLKPEIEDEEEAKKGERAPVAPVLALLRRIKTIAATTRNINSYHDNNITTHTRDNDTYQPMEGDGTNTLLIGSLHETVRRALLARGIRLSKAPDVGPELDWELCGKWLFRVEDLPPTGIPLPAGGGPSSWGGLPKEGMRWDRVREGDAGVVLARTNVGRKELDDGTPVAWAFLGDDTMQTPGLDGTIITLHVEEEYRQRGLAKALACKLMRERLQEYGDDGWGAADVFVENSKSQALCRSIGGKNSWTLSW</sequence>
<comment type="caution">
    <text evidence="2">The sequence shown here is derived from an EMBL/GenBank/DDBJ whole genome shotgun (WGS) entry which is preliminary data.</text>
</comment>
<accession>A0AAN6Q8G1</accession>
<dbReference type="Gene3D" id="3.40.630.30">
    <property type="match status" value="1"/>
</dbReference>
<dbReference type="InterPro" id="IPR016181">
    <property type="entry name" value="Acyl_CoA_acyltransferase"/>
</dbReference>
<evidence type="ECO:0000259" key="1">
    <source>
        <dbReference type="Pfam" id="PF00583"/>
    </source>
</evidence>
<dbReference type="PANTHER" id="PTHR20958:SF6">
    <property type="entry name" value="GLYCINE N-ACYLTRANSFERASE-LIKE PROTEIN"/>
    <property type="match status" value="1"/>
</dbReference>